<reference evidence="2" key="1">
    <citation type="journal article" date="2022" name="bioRxiv">
        <title>Sequencing and chromosome-scale assembly of the giantPleurodeles waltlgenome.</title>
        <authorList>
            <person name="Brown T."/>
            <person name="Elewa A."/>
            <person name="Iarovenko S."/>
            <person name="Subramanian E."/>
            <person name="Araus A.J."/>
            <person name="Petzold A."/>
            <person name="Susuki M."/>
            <person name="Suzuki K.-i.T."/>
            <person name="Hayashi T."/>
            <person name="Toyoda A."/>
            <person name="Oliveira C."/>
            <person name="Osipova E."/>
            <person name="Leigh N.D."/>
            <person name="Simon A."/>
            <person name="Yun M.H."/>
        </authorList>
    </citation>
    <scope>NUCLEOTIDE SEQUENCE</scope>
    <source>
        <strain evidence="2">20211129_DDA</strain>
        <tissue evidence="2">Liver</tissue>
    </source>
</reference>
<protein>
    <submittedName>
        <fullName evidence="2">Uncharacterized protein</fullName>
    </submittedName>
</protein>
<feature type="region of interest" description="Disordered" evidence="1">
    <location>
        <begin position="1"/>
        <end position="50"/>
    </location>
</feature>
<name>A0AAV7TFE9_PLEWA</name>
<evidence type="ECO:0000256" key="1">
    <source>
        <dbReference type="SAM" id="MobiDB-lite"/>
    </source>
</evidence>
<comment type="caution">
    <text evidence="2">The sequence shown here is derived from an EMBL/GenBank/DDBJ whole genome shotgun (WGS) entry which is preliminary data.</text>
</comment>
<feature type="compositionally biased region" description="Basic and acidic residues" evidence="1">
    <location>
        <begin position="9"/>
        <end position="50"/>
    </location>
</feature>
<proteinExistence type="predicted"/>
<accession>A0AAV7TFE9</accession>
<sequence>MALSKRRGQKEEPEKESNNKRNVEKNLDPRKRVSLEKDSRGKPGKMEHKVEITPSLSTYFKVVPKTLILSEGTHERTSQEELQENALSRRGTLVTVNMAAGGVLDLATSNRYQALAMEELGEGDTTAQ</sequence>
<keyword evidence="3" id="KW-1185">Reference proteome</keyword>
<evidence type="ECO:0000313" key="2">
    <source>
        <dbReference type="EMBL" id="KAJ1175026.1"/>
    </source>
</evidence>
<organism evidence="2 3">
    <name type="scientific">Pleurodeles waltl</name>
    <name type="common">Iberian ribbed newt</name>
    <dbReference type="NCBI Taxonomy" id="8319"/>
    <lineage>
        <taxon>Eukaryota</taxon>
        <taxon>Metazoa</taxon>
        <taxon>Chordata</taxon>
        <taxon>Craniata</taxon>
        <taxon>Vertebrata</taxon>
        <taxon>Euteleostomi</taxon>
        <taxon>Amphibia</taxon>
        <taxon>Batrachia</taxon>
        <taxon>Caudata</taxon>
        <taxon>Salamandroidea</taxon>
        <taxon>Salamandridae</taxon>
        <taxon>Pleurodelinae</taxon>
        <taxon>Pleurodeles</taxon>
    </lineage>
</organism>
<dbReference type="Proteomes" id="UP001066276">
    <property type="component" value="Chromosome 3_2"/>
</dbReference>
<dbReference type="EMBL" id="JANPWB010000006">
    <property type="protein sequence ID" value="KAJ1175026.1"/>
    <property type="molecule type" value="Genomic_DNA"/>
</dbReference>
<evidence type="ECO:0000313" key="3">
    <source>
        <dbReference type="Proteomes" id="UP001066276"/>
    </source>
</evidence>
<gene>
    <name evidence="2" type="ORF">NDU88_000317</name>
</gene>
<dbReference type="AlphaFoldDB" id="A0AAV7TFE9"/>